<dbReference type="EMBL" id="JARVKM010000004">
    <property type="protein sequence ID" value="KAK9781073.1"/>
    <property type="molecule type" value="Genomic_DNA"/>
</dbReference>
<dbReference type="InterPro" id="IPR044053">
    <property type="entry name" value="AsaB-like"/>
</dbReference>
<dbReference type="NCBIfam" id="NF041278">
    <property type="entry name" value="CmcJ_NvfI_EfuI"/>
    <property type="match status" value="1"/>
</dbReference>
<comment type="caution">
    <text evidence="2">The sequence shown here is derived from an EMBL/GenBank/DDBJ whole genome shotgun (WGS) entry which is preliminary data.</text>
</comment>
<protein>
    <submittedName>
        <fullName evidence="2">Methyltransferase</fullName>
    </submittedName>
</protein>
<dbReference type="PANTHER" id="PTHR34598:SF3">
    <property type="entry name" value="OXIDOREDUCTASE AN1597"/>
    <property type="match status" value="1"/>
</dbReference>
<reference evidence="2 3" key="1">
    <citation type="submission" date="2024-02" db="EMBL/GenBank/DDBJ databases">
        <title>First draft genome assembly of two strains of Seiridium cardinale.</title>
        <authorList>
            <person name="Emiliani G."/>
            <person name="Scali E."/>
        </authorList>
    </citation>
    <scope>NUCLEOTIDE SEQUENCE [LARGE SCALE GENOMIC DNA]</scope>
    <source>
        <strain evidence="2 3">BM-138-000479</strain>
    </source>
</reference>
<accession>A0ABR2Y5G6</accession>
<evidence type="ECO:0000256" key="1">
    <source>
        <dbReference type="ARBA" id="ARBA00023604"/>
    </source>
</evidence>
<keyword evidence="2" id="KW-0808">Transferase</keyword>
<sequence length="358" mass="40876">MAQVQSQNTAVTADISYFEPLEIHAREKPYISNVPFIETHGPWNNLNQVKHETTIVDIRGRESDFSLERNGFEYVKHTFEHPPTEDIDDFNHPYVTEIEHFLQDHFKPSMVFMYDAIIRKVGLDGYFQQADAAHIDHTPENCQWRLEMALKKRELDLKPRRIRIVTAWKPLMERVTHWPIAVCDASTVSSEECHAIDTVFPHYASELYHIGYSDMHKWFYLNEQTNEEILLMQVYDSNKPDMTVGPYQVTNWVVFDDVLSPLLTPRQPIHGLRKGASLLGCQLTHGLSAQPSPTFAYSVLSLNFHGCTRSSEAATVSVKCCADVNTLQAMVNKVCDLDAHLASLPALHAQSLVNLINK</sequence>
<keyword evidence="3" id="KW-1185">Reference proteome</keyword>
<evidence type="ECO:0000313" key="2">
    <source>
        <dbReference type="EMBL" id="KAK9781073.1"/>
    </source>
</evidence>
<evidence type="ECO:0000313" key="3">
    <source>
        <dbReference type="Proteomes" id="UP001465668"/>
    </source>
</evidence>
<name>A0ABR2Y5G6_9PEZI</name>
<proteinExistence type="inferred from homology"/>
<dbReference type="Proteomes" id="UP001465668">
    <property type="component" value="Unassembled WGS sequence"/>
</dbReference>
<comment type="similarity">
    <text evidence="1">Belongs to the asaB hydroxylase/desaturase family.</text>
</comment>
<dbReference type="GO" id="GO:0008168">
    <property type="term" value="F:methyltransferase activity"/>
    <property type="evidence" value="ECO:0007669"/>
    <property type="project" value="UniProtKB-KW"/>
</dbReference>
<organism evidence="2 3">
    <name type="scientific">Seiridium cardinale</name>
    <dbReference type="NCBI Taxonomy" id="138064"/>
    <lineage>
        <taxon>Eukaryota</taxon>
        <taxon>Fungi</taxon>
        <taxon>Dikarya</taxon>
        <taxon>Ascomycota</taxon>
        <taxon>Pezizomycotina</taxon>
        <taxon>Sordariomycetes</taxon>
        <taxon>Xylariomycetidae</taxon>
        <taxon>Amphisphaeriales</taxon>
        <taxon>Sporocadaceae</taxon>
        <taxon>Seiridium</taxon>
    </lineage>
</organism>
<keyword evidence="2" id="KW-0489">Methyltransferase</keyword>
<dbReference type="PANTHER" id="PTHR34598">
    <property type="entry name" value="BLL6449 PROTEIN"/>
    <property type="match status" value="1"/>
</dbReference>
<dbReference type="GO" id="GO:0032259">
    <property type="term" value="P:methylation"/>
    <property type="evidence" value="ECO:0007669"/>
    <property type="project" value="UniProtKB-KW"/>
</dbReference>
<gene>
    <name evidence="2" type="ORF">SCAR479_04894</name>
</gene>